<dbReference type="Gene3D" id="3.40.50.150">
    <property type="entry name" value="Vaccinia Virus protein VP39"/>
    <property type="match status" value="1"/>
</dbReference>
<dbReference type="Proteomes" id="UP000604046">
    <property type="component" value="Unassembled WGS sequence"/>
</dbReference>
<sequence length="859" mass="94410">MWSACCCNNPQDIGPGGYPAESYSAPDDAKQAEGASPFPASSGMQDDFCEQELGQPVAVLQKEQLPNLLTKFPVCLKKDSGSYGLRLDFETADLSETGSGFKDRCLIFDVVGGAAAAWNKDNPDKTLKVGDCIAAANGVKGSSKMVYESIRKSDQVDLVIERPQEITVAAGKGGRPLGLDLAYADSSVGLIVKQVNAGPVRDWNKAHPDAPVVPGDRILEVNGCKSGLESSNTLHVSSYVQHLPCETTSVKAELGRPSQEMSICPFPFLASFMPSSFLGAVLSQHQIYIGNPQPVLELCMFVVESFAKPTDPGKDWWPCEHPSSSGEWSVSSGKIGREDVAAVIIDYMCILKIALSIRGSKPRRLNQAFCKVIAGIAAGRGLAVVVVGEAHTELMVFLWARVQDWHRQDSDCPLGELSFRWQLLASQTKQDLAEGFKRVIEGQPDATWLDSLLKSAWEDLMSLHAKWHEIMDSQWPLFSALALTARKLSGLRRSLQPVDRAGAKVSQPSDCVGDEAALRRFEELLDEDMFASPALLESAFAMESVRSCPAALATVYVVAAEHHRRAREDGLLVRPSQAERGLLLRAEGHIRAHRDMHLLLSPWPLWRALDRLTCAGVINATVVSAFPPAKRWLWLFVSRTRAKEQDLVVSNQIRAERVAHCPREFTALMERVAQSQHPLGNKMKVVEVGAHYGDCSLWAAAVFSPKVSCVGIEADLARWERFQRAKVANQFEDETLVALHGFVADPLQSSVDHEFRGSRLLPFIPRLTLDEIIREPVDVLKVHTNGGEHLVLFGARRTFARGVRAVVVSILNSTLGLKSARFLAKRGYEVRIGNERLQPAKLRRASYVGKIIEAWMTGS</sequence>
<dbReference type="EMBL" id="CAJNDS010000485">
    <property type="protein sequence ID" value="CAE7211132.1"/>
    <property type="molecule type" value="Genomic_DNA"/>
</dbReference>
<dbReference type="PROSITE" id="PS50106">
    <property type="entry name" value="PDZ"/>
    <property type="match status" value="2"/>
</dbReference>
<dbReference type="SUPFAM" id="SSF53335">
    <property type="entry name" value="S-adenosyl-L-methionine-dependent methyltransferases"/>
    <property type="match status" value="1"/>
</dbReference>
<proteinExistence type="predicted"/>
<feature type="domain" description="PDZ" evidence="2">
    <location>
        <begin position="165"/>
        <end position="223"/>
    </location>
</feature>
<protein>
    <recommendedName>
        <fullName evidence="2">PDZ domain-containing protein</fullName>
    </recommendedName>
</protein>
<evidence type="ECO:0000313" key="4">
    <source>
        <dbReference type="Proteomes" id="UP000604046"/>
    </source>
</evidence>
<evidence type="ECO:0000256" key="1">
    <source>
        <dbReference type="SAM" id="MobiDB-lite"/>
    </source>
</evidence>
<dbReference type="CDD" id="cd00136">
    <property type="entry name" value="PDZ_canonical"/>
    <property type="match status" value="1"/>
</dbReference>
<gene>
    <name evidence="3" type="ORF">SNAT2548_LOCUS7076</name>
</gene>
<organism evidence="3 4">
    <name type="scientific">Symbiodinium natans</name>
    <dbReference type="NCBI Taxonomy" id="878477"/>
    <lineage>
        <taxon>Eukaryota</taxon>
        <taxon>Sar</taxon>
        <taxon>Alveolata</taxon>
        <taxon>Dinophyceae</taxon>
        <taxon>Suessiales</taxon>
        <taxon>Symbiodiniaceae</taxon>
        <taxon>Symbiodinium</taxon>
    </lineage>
</organism>
<keyword evidence="4" id="KW-1185">Reference proteome</keyword>
<dbReference type="AlphaFoldDB" id="A0A812JKG6"/>
<dbReference type="InterPro" id="IPR001478">
    <property type="entry name" value="PDZ"/>
</dbReference>
<dbReference type="InterPro" id="IPR029063">
    <property type="entry name" value="SAM-dependent_MTases_sf"/>
</dbReference>
<name>A0A812JKG6_9DINO</name>
<comment type="caution">
    <text evidence="3">The sequence shown here is derived from an EMBL/GenBank/DDBJ whole genome shotgun (WGS) entry which is preliminary data.</text>
</comment>
<evidence type="ECO:0000313" key="3">
    <source>
        <dbReference type="EMBL" id="CAE7211132.1"/>
    </source>
</evidence>
<reference evidence="3" key="1">
    <citation type="submission" date="2021-02" db="EMBL/GenBank/DDBJ databases">
        <authorList>
            <person name="Dougan E. K."/>
            <person name="Rhodes N."/>
            <person name="Thang M."/>
            <person name="Chan C."/>
        </authorList>
    </citation>
    <scope>NUCLEOTIDE SEQUENCE</scope>
</reference>
<feature type="region of interest" description="Disordered" evidence="1">
    <location>
        <begin position="18"/>
        <end position="42"/>
    </location>
</feature>
<feature type="domain" description="PDZ" evidence="2">
    <location>
        <begin position="73"/>
        <end position="174"/>
    </location>
</feature>
<accession>A0A812JKG6</accession>
<dbReference type="OrthoDB" id="420350at2759"/>
<evidence type="ECO:0000259" key="2">
    <source>
        <dbReference type="PROSITE" id="PS50106"/>
    </source>
</evidence>